<keyword evidence="3 4" id="KW-0472">Membrane</keyword>
<evidence type="ECO:0000256" key="3">
    <source>
        <dbReference type="ARBA" id="ARBA00023136"/>
    </source>
</evidence>
<evidence type="ECO:0000256" key="4">
    <source>
        <dbReference type="RuleBase" id="RU367022"/>
    </source>
</evidence>
<keyword evidence="4" id="KW-0187">Copper transport</keyword>
<evidence type="ECO:0000256" key="1">
    <source>
        <dbReference type="ARBA" id="ARBA00022692"/>
    </source>
</evidence>
<feature type="transmembrane region" description="Helical" evidence="4">
    <location>
        <begin position="209"/>
        <end position="226"/>
    </location>
</feature>
<dbReference type="GO" id="GO:0005375">
    <property type="term" value="F:copper ion transmembrane transporter activity"/>
    <property type="evidence" value="ECO:0007669"/>
    <property type="project" value="UniProtKB-UniRule"/>
</dbReference>
<feature type="transmembrane region" description="Helical" evidence="4">
    <location>
        <begin position="88"/>
        <end position="106"/>
    </location>
</feature>
<evidence type="ECO:0000313" key="6">
    <source>
        <dbReference type="WBParaSite" id="PTRK_0000039900.1"/>
    </source>
</evidence>
<proteinExistence type="inferred from homology"/>
<feature type="transmembrane region" description="Helical" evidence="4">
    <location>
        <begin position="184"/>
        <end position="203"/>
    </location>
</feature>
<keyword evidence="4" id="KW-0813">Transport</keyword>
<comment type="subcellular location">
    <subcellularLocation>
        <location evidence="4">Membrane</location>
        <topology evidence="4">Multi-pass membrane protein</topology>
    </subcellularLocation>
</comment>
<dbReference type="InterPro" id="IPR007274">
    <property type="entry name" value="Cop_transporter"/>
</dbReference>
<comment type="similarity">
    <text evidence="4">Belongs to the copper transporter (Ctr) (TC 1.A.56) family. SLC31A subfamily.</text>
</comment>
<dbReference type="Pfam" id="PF04145">
    <property type="entry name" value="Ctr"/>
    <property type="match status" value="1"/>
</dbReference>
<sequence length="247" mass="28280">MDHNNHHNHDMIGTTTIPTSINDMDHSNHHNMDHSNHHNMDHSNHHNMDHQHHHSMDHSNHHSMKMWFHGGTNEVILFDFWTINSLNGLLFSCLLIFISAACYEGLKWFRVYLQTESSKGTLFHIFNRKSSSNADKEMHRIGDGDKAVPLNKHCCSNDECPSNQQVHVSDCKSRISKESPCMRLLLSFLYVLQLTLAYCLMLITMTYNIYLGAAVVLGAGLGNYLFSGIECSKDKNQIQKYAEDACH</sequence>
<keyword evidence="5" id="KW-1185">Reference proteome</keyword>
<dbReference type="PANTHER" id="PTHR12483">
    <property type="entry name" value="SOLUTE CARRIER FAMILY 31 COPPER TRANSPORTERS"/>
    <property type="match status" value="1"/>
</dbReference>
<dbReference type="WBParaSite" id="PTRK_0000039900.1">
    <property type="protein sequence ID" value="PTRK_0000039900.1"/>
    <property type="gene ID" value="PTRK_0000039900"/>
</dbReference>
<keyword evidence="2 4" id="KW-1133">Transmembrane helix</keyword>
<reference evidence="6" key="1">
    <citation type="submission" date="2017-02" db="UniProtKB">
        <authorList>
            <consortium name="WormBaseParasite"/>
        </authorList>
    </citation>
    <scope>IDENTIFICATION</scope>
</reference>
<organism evidence="5 6">
    <name type="scientific">Parastrongyloides trichosuri</name>
    <name type="common">Possum-specific nematode worm</name>
    <dbReference type="NCBI Taxonomy" id="131310"/>
    <lineage>
        <taxon>Eukaryota</taxon>
        <taxon>Metazoa</taxon>
        <taxon>Ecdysozoa</taxon>
        <taxon>Nematoda</taxon>
        <taxon>Chromadorea</taxon>
        <taxon>Rhabditida</taxon>
        <taxon>Tylenchina</taxon>
        <taxon>Panagrolaimomorpha</taxon>
        <taxon>Strongyloidoidea</taxon>
        <taxon>Strongyloididae</taxon>
        <taxon>Parastrongyloides</taxon>
    </lineage>
</organism>
<accession>A0A0N4Z122</accession>
<keyword evidence="1 4" id="KW-0812">Transmembrane</keyword>
<protein>
    <recommendedName>
        <fullName evidence="4">Copper transport protein</fullName>
    </recommendedName>
</protein>
<dbReference type="AlphaFoldDB" id="A0A0N4Z122"/>
<dbReference type="GO" id="GO:0016020">
    <property type="term" value="C:membrane"/>
    <property type="evidence" value="ECO:0007669"/>
    <property type="project" value="UniProtKB-SubCell"/>
</dbReference>
<name>A0A0N4Z122_PARTI</name>
<dbReference type="Proteomes" id="UP000038045">
    <property type="component" value="Unplaced"/>
</dbReference>
<keyword evidence="4" id="KW-0186">Copper</keyword>
<evidence type="ECO:0000313" key="5">
    <source>
        <dbReference type="Proteomes" id="UP000038045"/>
    </source>
</evidence>
<evidence type="ECO:0000256" key="2">
    <source>
        <dbReference type="ARBA" id="ARBA00022989"/>
    </source>
</evidence>
<dbReference type="PANTHER" id="PTHR12483:SF127">
    <property type="entry name" value="COPPER TRANSPORT PROTEIN"/>
    <property type="match status" value="1"/>
</dbReference>
<keyword evidence="4" id="KW-0406">Ion transport</keyword>